<protein>
    <submittedName>
        <fullName evidence="2">Uncharacterized protein</fullName>
    </submittedName>
</protein>
<sequence length="73" mass="8171">MLDSAIDTGFASSDDDAVSIKSGRAVKNFGILRKANLMDDIKEQPSPIKQIQKSDQNRLNSRNSVKSLEWFDE</sequence>
<dbReference type="WBParaSite" id="JU765_v2.g953.t1">
    <property type="protein sequence ID" value="JU765_v2.g953.t1"/>
    <property type="gene ID" value="JU765_v2.g953"/>
</dbReference>
<proteinExistence type="predicted"/>
<accession>A0AC34RSB0</accession>
<reference evidence="2" key="1">
    <citation type="submission" date="2022-11" db="UniProtKB">
        <authorList>
            <consortium name="WormBaseParasite"/>
        </authorList>
    </citation>
    <scope>IDENTIFICATION</scope>
</reference>
<organism evidence="1 2">
    <name type="scientific">Panagrolaimus sp. JU765</name>
    <dbReference type="NCBI Taxonomy" id="591449"/>
    <lineage>
        <taxon>Eukaryota</taxon>
        <taxon>Metazoa</taxon>
        <taxon>Ecdysozoa</taxon>
        <taxon>Nematoda</taxon>
        <taxon>Chromadorea</taxon>
        <taxon>Rhabditida</taxon>
        <taxon>Tylenchina</taxon>
        <taxon>Panagrolaimomorpha</taxon>
        <taxon>Panagrolaimoidea</taxon>
        <taxon>Panagrolaimidae</taxon>
        <taxon>Panagrolaimus</taxon>
    </lineage>
</organism>
<name>A0AC34RSB0_9BILA</name>
<dbReference type="Proteomes" id="UP000887576">
    <property type="component" value="Unplaced"/>
</dbReference>
<evidence type="ECO:0000313" key="2">
    <source>
        <dbReference type="WBParaSite" id="JU765_v2.g953.t1"/>
    </source>
</evidence>
<evidence type="ECO:0000313" key="1">
    <source>
        <dbReference type="Proteomes" id="UP000887576"/>
    </source>
</evidence>